<comment type="pathway">
    <text evidence="2">Amino-acid biosynthesis; L-valine biosynthesis; L-valine from pyruvate: step 1/4.</text>
</comment>
<dbReference type="GO" id="GO:0009099">
    <property type="term" value="P:L-valine biosynthetic process"/>
    <property type="evidence" value="ECO:0007669"/>
    <property type="project" value="UniProtKB-UniPathway"/>
</dbReference>
<reference evidence="8 9" key="1">
    <citation type="journal article" date="2018" name="MBio">
        <title>Comparative Genomics Reveals the Core Gene Toolbox for the Fungus-Insect Symbiosis.</title>
        <authorList>
            <person name="Wang Y."/>
            <person name="Stata M."/>
            <person name="Wang W."/>
            <person name="Stajich J.E."/>
            <person name="White M.M."/>
            <person name="Moncalvo J.M."/>
        </authorList>
    </citation>
    <scope>NUCLEOTIDE SEQUENCE [LARGE SCALE GENOMIC DNA]</scope>
    <source>
        <strain evidence="8 9">AUS-77-4</strain>
    </source>
</reference>
<sequence>MFTTRQIAKNLKSFLVAKPQTKAFCPVAARSVNTNSKNNSSNNISNVTNSSTTGMEYKHRSTGKIMPIPGVLDTLTVEQAVSNLIQITPLAPKVSEERYLFDILAQDEPGVLSSVTGIMAARGFSIDTLVAGKTEVPGLSRMTIGLKGQIKAMEQAKKQLESLVPIWAVLDYSNTQTVERESLLVKVSLVDQQSNSNENNQSDSAVNPSHAVDLMVENFNRSHEKLKSIKNLTSLFNANVVDVGPESIIIEMNAKSSRINAFLKLVRPFGILEAVRGGIVVMARSIQGSRKYATKGSDESSHNTEAEDLSNLPPS</sequence>
<dbReference type="InterPro" id="IPR002912">
    <property type="entry name" value="ACT_dom"/>
</dbReference>
<dbReference type="InterPro" id="IPR039557">
    <property type="entry name" value="AHAS_ACT"/>
</dbReference>
<dbReference type="InterPro" id="IPR027271">
    <property type="entry name" value="Acetolactate_synth/TF_NikR_C"/>
</dbReference>
<dbReference type="GO" id="GO:0009097">
    <property type="term" value="P:isoleucine biosynthetic process"/>
    <property type="evidence" value="ECO:0007669"/>
    <property type="project" value="UniProtKB-UniPathway"/>
</dbReference>
<dbReference type="STRING" id="61424.A0A2T9YE03"/>
<dbReference type="SUPFAM" id="SSF55021">
    <property type="entry name" value="ACT-like"/>
    <property type="match status" value="2"/>
</dbReference>
<feature type="compositionally biased region" description="Low complexity" evidence="6">
    <location>
        <begin position="35"/>
        <end position="53"/>
    </location>
</feature>
<comment type="similarity">
    <text evidence="3">Belongs to the acetolactate synthase small subunit family.</text>
</comment>
<evidence type="ECO:0000256" key="1">
    <source>
        <dbReference type="ARBA" id="ARBA00004974"/>
    </source>
</evidence>
<dbReference type="InterPro" id="IPR054480">
    <property type="entry name" value="AHAS_small-like_ACT"/>
</dbReference>
<protein>
    <recommendedName>
        <fullName evidence="7">ACT domain-containing protein</fullName>
    </recommendedName>
</protein>
<feature type="region of interest" description="Disordered" evidence="6">
    <location>
        <begin position="291"/>
        <end position="315"/>
    </location>
</feature>
<dbReference type="CDD" id="cd04878">
    <property type="entry name" value="ACT_AHAS"/>
    <property type="match status" value="1"/>
</dbReference>
<evidence type="ECO:0000313" key="9">
    <source>
        <dbReference type="Proteomes" id="UP000245699"/>
    </source>
</evidence>
<dbReference type="AlphaFoldDB" id="A0A2T9YE03"/>
<dbReference type="InterPro" id="IPR053050">
    <property type="entry name" value="ALS_regulatory_subunit"/>
</dbReference>
<accession>A0A2T9YE03</accession>
<dbReference type="OrthoDB" id="2013116at2759"/>
<organism evidence="8 9">
    <name type="scientific">Furculomyces boomerangus</name>
    <dbReference type="NCBI Taxonomy" id="61424"/>
    <lineage>
        <taxon>Eukaryota</taxon>
        <taxon>Fungi</taxon>
        <taxon>Fungi incertae sedis</taxon>
        <taxon>Zoopagomycota</taxon>
        <taxon>Kickxellomycotina</taxon>
        <taxon>Harpellomycetes</taxon>
        <taxon>Harpellales</taxon>
        <taxon>Harpellaceae</taxon>
        <taxon>Furculomyces</taxon>
    </lineage>
</organism>
<dbReference type="Gene3D" id="3.30.70.1150">
    <property type="entry name" value="ACT-like. Chain A, domain 2"/>
    <property type="match status" value="1"/>
</dbReference>
<dbReference type="NCBIfam" id="TIGR00119">
    <property type="entry name" value="acolac_sm"/>
    <property type="match status" value="1"/>
</dbReference>
<dbReference type="GO" id="GO:1990610">
    <property type="term" value="F:acetolactate synthase regulator activity"/>
    <property type="evidence" value="ECO:0007669"/>
    <property type="project" value="InterPro"/>
</dbReference>
<keyword evidence="9" id="KW-1185">Reference proteome</keyword>
<dbReference type="Pfam" id="PF10369">
    <property type="entry name" value="ALS_ss_C"/>
    <property type="match status" value="1"/>
</dbReference>
<feature type="region of interest" description="Disordered" evidence="6">
    <location>
        <begin position="35"/>
        <end position="55"/>
    </location>
</feature>
<evidence type="ECO:0000256" key="5">
    <source>
        <dbReference type="ARBA" id="ARBA00023304"/>
    </source>
</evidence>
<keyword evidence="4" id="KW-0028">Amino-acid biosynthesis</keyword>
<dbReference type="InterPro" id="IPR004789">
    <property type="entry name" value="Acetalactate_synth_ssu"/>
</dbReference>
<dbReference type="UniPathway" id="UPA00047">
    <property type="reaction ID" value="UER00055"/>
</dbReference>
<evidence type="ECO:0000256" key="4">
    <source>
        <dbReference type="ARBA" id="ARBA00022605"/>
    </source>
</evidence>
<dbReference type="InterPro" id="IPR019455">
    <property type="entry name" value="Acetolactate_synth_ssu_C"/>
</dbReference>
<keyword evidence="5" id="KW-0100">Branched-chain amino acid biosynthesis</keyword>
<evidence type="ECO:0000256" key="3">
    <source>
        <dbReference type="ARBA" id="ARBA00006341"/>
    </source>
</evidence>
<dbReference type="Gene3D" id="3.30.70.260">
    <property type="match status" value="1"/>
</dbReference>
<comment type="pathway">
    <text evidence="1">Amino-acid biosynthesis; L-isoleucine biosynthesis; L-isoleucine from 2-oxobutanoate: step 1/4.</text>
</comment>
<dbReference type="InterPro" id="IPR045865">
    <property type="entry name" value="ACT-like_dom_sf"/>
</dbReference>
<dbReference type="Pfam" id="PF22629">
    <property type="entry name" value="ACT_AHAS_ss"/>
    <property type="match status" value="1"/>
</dbReference>
<comment type="caution">
    <text evidence="8">The sequence shown here is derived from an EMBL/GenBank/DDBJ whole genome shotgun (WGS) entry which is preliminary data.</text>
</comment>
<dbReference type="GO" id="GO:0042645">
    <property type="term" value="C:mitochondrial nucleoid"/>
    <property type="evidence" value="ECO:0007669"/>
    <property type="project" value="TreeGrafter"/>
</dbReference>
<dbReference type="PANTHER" id="PTHR31242:SF2">
    <property type="entry name" value="ACETOLACTATE SYNTHASE SMALL SUBUNIT, MITOCHONDRIAL"/>
    <property type="match status" value="1"/>
</dbReference>
<name>A0A2T9YE03_9FUNG</name>
<gene>
    <name evidence="8" type="ORF">BB559_004572</name>
</gene>
<dbReference type="EMBL" id="MBFT01000474">
    <property type="protein sequence ID" value="PVU90545.1"/>
    <property type="molecule type" value="Genomic_DNA"/>
</dbReference>
<feature type="domain" description="ACT" evidence="7">
    <location>
        <begin position="100"/>
        <end position="174"/>
    </location>
</feature>
<dbReference type="UniPathway" id="UPA00049">
    <property type="reaction ID" value="UER00059"/>
</dbReference>
<evidence type="ECO:0000256" key="2">
    <source>
        <dbReference type="ARBA" id="ARBA00005025"/>
    </source>
</evidence>
<feature type="compositionally biased region" description="Basic and acidic residues" evidence="6">
    <location>
        <begin position="296"/>
        <end position="305"/>
    </location>
</feature>
<evidence type="ECO:0000259" key="7">
    <source>
        <dbReference type="PROSITE" id="PS51671"/>
    </source>
</evidence>
<evidence type="ECO:0000256" key="6">
    <source>
        <dbReference type="SAM" id="MobiDB-lite"/>
    </source>
</evidence>
<evidence type="ECO:0000313" key="8">
    <source>
        <dbReference type="EMBL" id="PVU90545.1"/>
    </source>
</evidence>
<proteinExistence type="inferred from homology"/>
<dbReference type="Proteomes" id="UP000245699">
    <property type="component" value="Unassembled WGS sequence"/>
</dbReference>
<dbReference type="PROSITE" id="PS51671">
    <property type="entry name" value="ACT"/>
    <property type="match status" value="1"/>
</dbReference>
<dbReference type="PANTHER" id="PTHR31242">
    <property type="entry name" value="ACETOLACTATE SYNTHASE SMALL SUBUNIT, MITOCHONDRIAL"/>
    <property type="match status" value="1"/>
</dbReference>
<dbReference type="GO" id="GO:0005948">
    <property type="term" value="C:acetolactate synthase complex"/>
    <property type="evidence" value="ECO:0007669"/>
    <property type="project" value="TreeGrafter"/>
</dbReference>